<protein>
    <submittedName>
        <fullName evidence="2">Uncharacterized protein</fullName>
    </submittedName>
</protein>
<proteinExistence type="predicted"/>
<keyword evidence="1" id="KW-0812">Transmembrane</keyword>
<evidence type="ECO:0000313" key="2">
    <source>
        <dbReference type="EMBL" id="KHN72829.1"/>
    </source>
</evidence>
<name>A0A0B2UUD0_TOXCA</name>
<dbReference type="EMBL" id="JPKZ01003189">
    <property type="protein sequence ID" value="KHN72829.1"/>
    <property type="molecule type" value="Genomic_DNA"/>
</dbReference>
<accession>A0A0B2UUD0</accession>
<gene>
    <name evidence="2" type="ORF">Tcan_03892</name>
</gene>
<dbReference type="Proteomes" id="UP000031036">
    <property type="component" value="Unassembled WGS sequence"/>
</dbReference>
<feature type="transmembrane region" description="Helical" evidence="1">
    <location>
        <begin position="68"/>
        <end position="86"/>
    </location>
</feature>
<evidence type="ECO:0000256" key="1">
    <source>
        <dbReference type="SAM" id="Phobius"/>
    </source>
</evidence>
<keyword evidence="1" id="KW-1133">Transmembrane helix</keyword>
<feature type="transmembrane region" description="Helical" evidence="1">
    <location>
        <begin position="98"/>
        <end position="116"/>
    </location>
</feature>
<reference evidence="2 3" key="1">
    <citation type="submission" date="2014-11" db="EMBL/GenBank/DDBJ databases">
        <title>Genetic blueprint of the zoonotic pathogen Toxocara canis.</title>
        <authorList>
            <person name="Zhu X.-Q."/>
            <person name="Korhonen P.K."/>
            <person name="Cai H."/>
            <person name="Young N.D."/>
            <person name="Nejsum P."/>
            <person name="von Samson-Himmelstjerna G."/>
            <person name="Boag P.R."/>
            <person name="Tan P."/>
            <person name="Li Q."/>
            <person name="Min J."/>
            <person name="Yang Y."/>
            <person name="Wang X."/>
            <person name="Fang X."/>
            <person name="Hall R.S."/>
            <person name="Hofmann A."/>
            <person name="Sternberg P.W."/>
            <person name="Jex A.R."/>
            <person name="Gasser R.B."/>
        </authorList>
    </citation>
    <scope>NUCLEOTIDE SEQUENCE [LARGE SCALE GENOMIC DNA]</scope>
    <source>
        <strain evidence="2">PN_DK_2014</strain>
    </source>
</reference>
<comment type="caution">
    <text evidence="2">The sequence shown here is derived from an EMBL/GenBank/DDBJ whole genome shotgun (WGS) entry which is preliminary data.</text>
</comment>
<sequence length="194" mass="22551">MDSNSKPIFSIQLSFDDEDDEGKLDEPNCLCGCLRITSALKLIAAFHLIFDLIALCAAWDIIFVYLFTFYSIGTFTMFCMVISGLQEEKRKKIRYTKVWLAFKLIITIALILAIAIGLFEGDFDFLNTLQLDTNTILLIVCTVILMPMGIVQWYWTDETIRYLAIRDDIYTIPSGKFKWRPEILRPHEIKHERF</sequence>
<feature type="transmembrane region" description="Helical" evidence="1">
    <location>
        <begin position="136"/>
        <end position="156"/>
    </location>
</feature>
<organism evidence="2 3">
    <name type="scientific">Toxocara canis</name>
    <name type="common">Canine roundworm</name>
    <dbReference type="NCBI Taxonomy" id="6265"/>
    <lineage>
        <taxon>Eukaryota</taxon>
        <taxon>Metazoa</taxon>
        <taxon>Ecdysozoa</taxon>
        <taxon>Nematoda</taxon>
        <taxon>Chromadorea</taxon>
        <taxon>Rhabditida</taxon>
        <taxon>Spirurina</taxon>
        <taxon>Ascaridomorpha</taxon>
        <taxon>Ascaridoidea</taxon>
        <taxon>Toxocaridae</taxon>
        <taxon>Toxocara</taxon>
    </lineage>
</organism>
<evidence type="ECO:0000313" key="3">
    <source>
        <dbReference type="Proteomes" id="UP000031036"/>
    </source>
</evidence>
<feature type="transmembrane region" description="Helical" evidence="1">
    <location>
        <begin position="42"/>
        <end position="62"/>
    </location>
</feature>
<keyword evidence="1" id="KW-0472">Membrane</keyword>
<dbReference type="AlphaFoldDB" id="A0A0B2UUD0"/>
<dbReference type="OMA" id="TDETIRY"/>
<dbReference type="OrthoDB" id="5864279at2759"/>
<keyword evidence="3" id="KW-1185">Reference proteome</keyword>